<evidence type="ECO:0000256" key="10">
    <source>
        <dbReference type="PROSITE-ProRule" id="PRU00182"/>
    </source>
</evidence>
<dbReference type="CDD" id="cd00805">
    <property type="entry name" value="TyrRS_core"/>
    <property type="match status" value="1"/>
</dbReference>
<comment type="subunit">
    <text evidence="9">Homodimer.</text>
</comment>
<dbReference type="SUPFAM" id="SSF52374">
    <property type="entry name" value="Nucleotidylyl transferase"/>
    <property type="match status" value="1"/>
</dbReference>
<evidence type="ECO:0000256" key="2">
    <source>
        <dbReference type="ARBA" id="ARBA00022598"/>
    </source>
</evidence>
<dbReference type="InterPro" id="IPR036986">
    <property type="entry name" value="S4_RNA-bd_sf"/>
</dbReference>
<dbReference type="RefSeq" id="WP_317997044.1">
    <property type="nucleotide sequence ID" value="NZ_AP025523.1"/>
</dbReference>
<keyword evidence="13" id="KW-1185">Reference proteome</keyword>
<comment type="catalytic activity">
    <reaction evidence="8 9">
        <text>tRNA(Tyr) + L-tyrosine + ATP = L-tyrosyl-tRNA(Tyr) + AMP + diphosphate + H(+)</text>
        <dbReference type="Rhea" id="RHEA:10220"/>
        <dbReference type="Rhea" id="RHEA-COMP:9706"/>
        <dbReference type="Rhea" id="RHEA-COMP:9707"/>
        <dbReference type="ChEBI" id="CHEBI:15378"/>
        <dbReference type="ChEBI" id="CHEBI:30616"/>
        <dbReference type="ChEBI" id="CHEBI:33019"/>
        <dbReference type="ChEBI" id="CHEBI:58315"/>
        <dbReference type="ChEBI" id="CHEBI:78442"/>
        <dbReference type="ChEBI" id="CHEBI:78536"/>
        <dbReference type="ChEBI" id="CHEBI:456215"/>
        <dbReference type="EC" id="6.1.1.1"/>
    </reaction>
</comment>
<dbReference type="InterPro" id="IPR002305">
    <property type="entry name" value="aa-tRNA-synth_Ic"/>
</dbReference>
<dbReference type="PANTHER" id="PTHR11766">
    <property type="entry name" value="TYROSYL-TRNA SYNTHETASE"/>
    <property type="match status" value="1"/>
</dbReference>
<sequence length="399" mass="43718">MTTTKTARERAEFLTDGCDHVETLAELTERIATGAPLRVYLGLDPTSADLHIGHAVVLRLLQRFVDDGHDVILLIGDFTARIGDPSGRNALRPPLSTEQIEANMQTYAAQAGKVLDMSRVTLKYNSEWLSKLTFADLYKLLSQTTVAQMLERNDFAQRYAQGTPIALHEFVYPVAVAYDSVAMHVDVELGGSDQLFNLLISRPYQVHAGQRPEICITVPLLEGIDGEKKMSKSLGNHIGLTDAPNDMFGKTMRIPDALIARYARLAAWRSAAEVAALERGLAAGERSPMDEKKRIAEEIVALYHGSDAAQAARAWFERTIQRGEIPAEMPELPLDGRTKLVDLIVAAGFADSKRAATRLVAEGGVRIDGTPVTDPAARWTAPRPAVLQVGSRKFVRVIP</sequence>
<dbReference type="Gene3D" id="3.10.290.10">
    <property type="entry name" value="RNA-binding S4 domain"/>
    <property type="match status" value="1"/>
</dbReference>
<evidence type="ECO:0000259" key="11">
    <source>
        <dbReference type="Pfam" id="PF01479"/>
    </source>
</evidence>
<dbReference type="InterPro" id="IPR024108">
    <property type="entry name" value="Tyr-tRNA-ligase_bac_2"/>
</dbReference>
<dbReference type="PRINTS" id="PR01040">
    <property type="entry name" value="TRNASYNTHTYR"/>
</dbReference>
<dbReference type="InterPro" id="IPR002942">
    <property type="entry name" value="S4_RNA-bd"/>
</dbReference>
<accession>A0AAN1XVA9</accession>
<dbReference type="GO" id="GO:0005829">
    <property type="term" value="C:cytosol"/>
    <property type="evidence" value="ECO:0007669"/>
    <property type="project" value="TreeGrafter"/>
</dbReference>
<dbReference type="Gene3D" id="1.10.240.10">
    <property type="entry name" value="Tyrosyl-Transfer RNA Synthetase"/>
    <property type="match status" value="1"/>
</dbReference>
<dbReference type="SUPFAM" id="SSF55174">
    <property type="entry name" value="Alpha-L RNA-binding motif"/>
    <property type="match status" value="1"/>
</dbReference>
<evidence type="ECO:0000256" key="8">
    <source>
        <dbReference type="ARBA" id="ARBA00048248"/>
    </source>
</evidence>
<dbReference type="InterPro" id="IPR002307">
    <property type="entry name" value="Tyr-tRNA-ligase"/>
</dbReference>
<dbReference type="GO" id="GO:0003723">
    <property type="term" value="F:RNA binding"/>
    <property type="evidence" value="ECO:0007669"/>
    <property type="project" value="UniProtKB-KW"/>
</dbReference>
<evidence type="ECO:0000256" key="9">
    <source>
        <dbReference type="HAMAP-Rule" id="MF_02007"/>
    </source>
</evidence>
<protein>
    <recommendedName>
        <fullName evidence="9">Tyrosine--tRNA ligase</fullName>
        <ecNumber evidence="9">6.1.1.1</ecNumber>
    </recommendedName>
    <alternativeName>
        <fullName evidence="9">Tyrosyl-tRNA synthetase</fullName>
        <shortName evidence="9">TyrRS</shortName>
    </alternativeName>
</protein>
<comment type="function">
    <text evidence="9">Catalyzes the attachment of tyrosine to tRNA(Tyr) in a two-step reaction: tyrosine is first activated by ATP to form Tyr-AMP and then transferred to the acceptor end of tRNA(Tyr).</text>
</comment>
<keyword evidence="4 9" id="KW-0067">ATP-binding</keyword>
<keyword evidence="5 10" id="KW-0694">RNA-binding</keyword>
<dbReference type="InterPro" id="IPR001412">
    <property type="entry name" value="aa-tRNA-synth_I_CS"/>
</dbReference>
<dbReference type="EC" id="6.1.1.1" evidence="9"/>
<dbReference type="Gene3D" id="3.40.50.620">
    <property type="entry name" value="HUPs"/>
    <property type="match status" value="1"/>
</dbReference>
<name>A0AAN1XVA9_UNVUL</name>
<dbReference type="PROSITE" id="PS50889">
    <property type="entry name" value="S4"/>
    <property type="match status" value="1"/>
</dbReference>
<organism evidence="12 13">
    <name type="scientific">Vulcanimicrobium alpinum</name>
    <dbReference type="NCBI Taxonomy" id="3016050"/>
    <lineage>
        <taxon>Bacteria</taxon>
        <taxon>Bacillati</taxon>
        <taxon>Vulcanimicrobiota</taxon>
        <taxon>Vulcanimicrobiia</taxon>
        <taxon>Vulcanimicrobiales</taxon>
        <taxon>Vulcanimicrobiaceae</taxon>
        <taxon>Vulcanimicrobium</taxon>
    </lineage>
</organism>
<feature type="domain" description="RNA-binding S4" evidence="11">
    <location>
        <begin position="340"/>
        <end position="376"/>
    </location>
</feature>
<dbReference type="CDD" id="cd00165">
    <property type="entry name" value="S4"/>
    <property type="match status" value="1"/>
</dbReference>
<evidence type="ECO:0000256" key="6">
    <source>
        <dbReference type="ARBA" id="ARBA00022917"/>
    </source>
</evidence>
<feature type="short sequence motif" description="'HIGH' region" evidence="9">
    <location>
        <begin position="45"/>
        <end position="54"/>
    </location>
</feature>
<dbReference type="PANTHER" id="PTHR11766:SF1">
    <property type="entry name" value="TYROSINE--TRNA LIGASE"/>
    <property type="match status" value="1"/>
</dbReference>
<evidence type="ECO:0000256" key="3">
    <source>
        <dbReference type="ARBA" id="ARBA00022741"/>
    </source>
</evidence>
<feature type="short sequence motif" description="'KMSKS' region" evidence="9">
    <location>
        <begin position="229"/>
        <end position="233"/>
    </location>
</feature>
<dbReference type="HAMAP" id="MF_02007">
    <property type="entry name" value="Tyr_tRNA_synth_type2"/>
    <property type="match status" value="1"/>
</dbReference>
<keyword evidence="3 9" id="KW-0547">Nucleotide-binding</keyword>
<comment type="subcellular location">
    <subcellularLocation>
        <location evidence="9">Cytoplasm</location>
    </subcellularLocation>
</comment>
<feature type="binding site" evidence="9">
    <location>
        <position position="232"/>
    </location>
    <ligand>
        <name>ATP</name>
        <dbReference type="ChEBI" id="CHEBI:30616"/>
    </ligand>
</feature>
<evidence type="ECO:0000256" key="4">
    <source>
        <dbReference type="ARBA" id="ARBA00022840"/>
    </source>
</evidence>
<evidence type="ECO:0000313" key="12">
    <source>
        <dbReference type="EMBL" id="BDE06049.1"/>
    </source>
</evidence>
<dbReference type="GO" id="GO:0006437">
    <property type="term" value="P:tyrosyl-tRNA aminoacylation"/>
    <property type="evidence" value="ECO:0007669"/>
    <property type="project" value="UniProtKB-UniRule"/>
</dbReference>
<dbReference type="InterPro" id="IPR014729">
    <property type="entry name" value="Rossmann-like_a/b/a_fold"/>
</dbReference>
<dbReference type="NCBIfam" id="TIGR00234">
    <property type="entry name" value="tyrS"/>
    <property type="match status" value="1"/>
</dbReference>
<keyword evidence="7 9" id="KW-0030">Aminoacyl-tRNA synthetase</keyword>
<proteinExistence type="inferred from homology"/>
<dbReference type="PROSITE" id="PS00178">
    <property type="entry name" value="AA_TRNA_LIGASE_I"/>
    <property type="match status" value="1"/>
</dbReference>
<reference evidence="12 13" key="1">
    <citation type="journal article" date="2022" name="ISME Commun">
        <title>Vulcanimicrobium alpinus gen. nov. sp. nov., the first cultivated representative of the candidate phylum 'Eremiobacterota', is a metabolically versatile aerobic anoxygenic phototroph.</title>
        <authorList>
            <person name="Yabe S."/>
            <person name="Muto K."/>
            <person name="Abe K."/>
            <person name="Yokota A."/>
            <person name="Staudigel H."/>
            <person name="Tebo B.M."/>
        </authorList>
    </citation>
    <scope>NUCLEOTIDE SEQUENCE [LARGE SCALE GENOMIC DNA]</scope>
    <source>
        <strain evidence="12 13">WC8-2</strain>
    </source>
</reference>
<dbReference type="GO" id="GO:0005524">
    <property type="term" value="F:ATP binding"/>
    <property type="evidence" value="ECO:0007669"/>
    <property type="project" value="UniProtKB-UniRule"/>
</dbReference>
<evidence type="ECO:0000256" key="1">
    <source>
        <dbReference type="ARBA" id="ARBA00022490"/>
    </source>
</evidence>
<dbReference type="Pfam" id="PF01479">
    <property type="entry name" value="S4"/>
    <property type="match status" value="1"/>
</dbReference>
<dbReference type="InterPro" id="IPR024088">
    <property type="entry name" value="Tyr-tRNA-ligase_bac-type"/>
</dbReference>
<dbReference type="GO" id="GO:0004831">
    <property type="term" value="F:tyrosine-tRNA ligase activity"/>
    <property type="evidence" value="ECO:0007669"/>
    <property type="project" value="UniProtKB-UniRule"/>
</dbReference>
<dbReference type="KEGG" id="vab:WPS_13250"/>
<evidence type="ECO:0000256" key="5">
    <source>
        <dbReference type="ARBA" id="ARBA00022884"/>
    </source>
</evidence>
<dbReference type="Proteomes" id="UP001317532">
    <property type="component" value="Chromosome"/>
</dbReference>
<keyword evidence="2 9" id="KW-0436">Ligase</keyword>
<keyword evidence="1 9" id="KW-0963">Cytoplasm</keyword>
<evidence type="ECO:0000313" key="13">
    <source>
        <dbReference type="Proteomes" id="UP001317532"/>
    </source>
</evidence>
<keyword evidence="6 9" id="KW-0648">Protein biosynthesis</keyword>
<gene>
    <name evidence="9 12" type="primary">tyrS</name>
    <name evidence="12" type="ORF">WPS_13250</name>
</gene>
<dbReference type="Pfam" id="PF00579">
    <property type="entry name" value="tRNA-synt_1b"/>
    <property type="match status" value="1"/>
</dbReference>
<evidence type="ECO:0000256" key="7">
    <source>
        <dbReference type="ARBA" id="ARBA00023146"/>
    </source>
</evidence>
<dbReference type="EMBL" id="AP025523">
    <property type="protein sequence ID" value="BDE06049.1"/>
    <property type="molecule type" value="Genomic_DNA"/>
</dbReference>
<dbReference type="AlphaFoldDB" id="A0AAN1XVA9"/>
<comment type="similarity">
    <text evidence="9">Belongs to the class-I aminoacyl-tRNA synthetase family. TyrS type 2 subfamily.</text>
</comment>